<evidence type="ECO:0000313" key="1">
    <source>
        <dbReference type="EMBL" id="KAK1390183.1"/>
    </source>
</evidence>
<accession>A0AAD8N0A4</accession>
<keyword evidence="2" id="KW-1185">Reference proteome</keyword>
<gene>
    <name evidence="1" type="ORF">POM88_018361</name>
</gene>
<evidence type="ECO:0000313" key="2">
    <source>
        <dbReference type="Proteomes" id="UP001237642"/>
    </source>
</evidence>
<proteinExistence type="predicted"/>
<reference evidence="1" key="2">
    <citation type="submission" date="2023-05" db="EMBL/GenBank/DDBJ databases">
        <authorList>
            <person name="Schelkunov M.I."/>
        </authorList>
    </citation>
    <scope>NUCLEOTIDE SEQUENCE</scope>
    <source>
        <strain evidence="1">Hsosn_3</strain>
        <tissue evidence="1">Leaf</tissue>
    </source>
</reference>
<organism evidence="1 2">
    <name type="scientific">Heracleum sosnowskyi</name>
    <dbReference type="NCBI Taxonomy" id="360622"/>
    <lineage>
        <taxon>Eukaryota</taxon>
        <taxon>Viridiplantae</taxon>
        <taxon>Streptophyta</taxon>
        <taxon>Embryophyta</taxon>
        <taxon>Tracheophyta</taxon>
        <taxon>Spermatophyta</taxon>
        <taxon>Magnoliopsida</taxon>
        <taxon>eudicotyledons</taxon>
        <taxon>Gunneridae</taxon>
        <taxon>Pentapetalae</taxon>
        <taxon>asterids</taxon>
        <taxon>campanulids</taxon>
        <taxon>Apiales</taxon>
        <taxon>Apiaceae</taxon>
        <taxon>Apioideae</taxon>
        <taxon>apioid superclade</taxon>
        <taxon>Tordylieae</taxon>
        <taxon>Tordyliinae</taxon>
        <taxon>Heracleum</taxon>
    </lineage>
</organism>
<dbReference type="EMBL" id="JAUIZM010000004">
    <property type="protein sequence ID" value="KAK1390183.1"/>
    <property type="molecule type" value="Genomic_DNA"/>
</dbReference>
<dbReference type="Proteomes" id="UP001237642">
    <property type="component" value="Unassembled WGS sequence"/>
</dbReference>
<protein>
    <submittedName>
        <fullName evidence="1">Uncharacterized protein</fullName>
    </submittedName>
</protein>
<comment type="caution">
    <text evidence="1">The sequence shown here is derived from an EMBL/GenBank/DDBJ whole genome shotgun (WGS) entry which is preliminary data.</text>
</comment>
<sequence>MLWDQDTVFTRKDGSQVPLSQLSGKRVMLFYERTSGLKDRAKALLYQINGVWLVDEGLRARFKAAYPEVEVQPQSPLRPSAMEVDSSVPQPLIYTHIFIHKDVAISTRHYFHYGVAILTRCIHTLDKIHISRKQITSKAQVSIKQRPPASHHTERTFNCKQQVQPLNCSMT</sequence>
<reference evidence="1" key="1">
    <citation type="submission" date="2023-02" db="EMBL/GenBank/DDBJ databases">
        <title>Genome of toxic invasive species Heracleum sosnowskyi carries increased number of genes despite the absence of recent whole-genome duplications.</title>
        <authorList>
            <person name="Schelkunov M."/>
            <person name="Shtratnikova V."/>
            <person name="Makarenko M."/>
            <person name="Klepikova A."/>
            <person name="Omelchenko D."/>
            <person name="Novikova G."/>
            <person name="Obukhova E."/>
            <person name="Bogdanov V."/>
            <person name="Penin A."/>
            <person name="Logacheva M."/>
        </authorList>
    </citation>
    <scope>NUCLEOTIDE SEQUENCE</scope>
    <source>
        <strain evidence="1">Hsosn_3</strain>
        <tissue evidence="1">Leaf</tissue>
    </source>
</reference>
<name>A0AAD8N0A4_9APIA</name>
<dbReference type="AlphaFoldDB" id="A0AAD8N0A4"/>